<dbReference type="OrthoDB" id="8603558at2"/>
<feature type="domain" description="DUF305" evidence="1">
    <location>
        <begin position="3"/>
        <end position="85"/>
    </location>
</feature>
<dbReference type="eggNOG" id="COG3544">
    <property type="taxonomic scope" value="Bacteria"/>
</dbReference>
<proteinExistence type="predicted"/>
<dbReference type="InterPro" id="IPR005183">
    <property type="entry name" value="DUF305_CopM-like"/>
</dbReference>
<accession>A0A016QJJ1</accession>
<reference evidence="2 3" key="1">
    <citation type="submission" date="2014-03" db="EMBL/GenBank/DDBJ databases">
        <title>Draft genome sequence of Deinococcus phoenicis 1P10ME.</title>
        <authorList>
            <person name="Stepanov V.G."/>
            <person name="Vaishampayan P."/>
            <person name="Venkateswaran K."/>
            <person name="Fox G.E."/>
        </authorList>
    </citation>
    <scope>NUCLEOTIDE SEQUENCE [LARGE SCALE GENOMIC DNA]</scope>
    <source>
        <strain evidence="2 3">1P10ME</strain>
    </source>
</reference>
<evidence type="ECO:0000313" key="2">
    <source>
        <dbReference type="EMBL" id="EYB66340.1"/>
    </source>
</evidence>
<dbReference type="PANTHER" id="PTHR36933:SF1">
    <property type="entry name" value="SLL0788 PROTEIN"/>
    <property type="match status" value="1"/>
</dbReference>
<dbReference type="PATRIC" id="fig|1476583.3.peg.3578"/>
<organism evidence="2 3">
    <name type="scientific">Deinococcus phoenicis</name>
    <dbReference type="NCBI Taxonomy" id="1476583"/>
    <lineage>
        <taxon>Bacteria</taxon>
        <taxon>Thermotogati</taxon>
        <taxon>Deinococcota</taxon>
        <taxon>Deinococci</taxon>
        <taxon>Deinococcales</taxon>
        <taxon>Deinococcaceae</taxon>
        <taxon>Deinococcus</taxon>
    </lineage>
</organism>
<dbReference type="InterPro" id="IPR012347">
    <property type="entry name" value="Ferritin-like"/>
</dbReference>
<gene>
    <name evidence="2" type="ORF">DEIPH_ctg139orf0061</name>
</gene>
<dbReference type="PANTHER" id="PTHR36933">
    <property type="entry name" value="SLL0788 PROTEIN"/>
    <property type="match status" value="1"/>
</dbReference>
<name>A0A016QJJ1_9DEIO</name>
<dbReference type="Gene3D" id="1.20.1260.10">
    <property type="match status" value="2"/>
</dbReference>
<dbReference type="AlphaFoldDB" id="A0A016QJJ1"/>
<evidence type="ECO:0000313" key="3">
    <source>
        <dbReference type="Proteomes" id="UP000020492"/>
    </source>
</evidence>
<comment type="caution">
    <text evidence="2">The sequence shown here is derived from an EMBL/GenBank/DDBJ whole genome shotgun (WGS) entry which is preliminary data.</text>
</comment>
<protein>
    <recommendedName>
        <fullName evidence="1">DUF305 domain-containing protein</fullName>
    </recommendedName>
</protein>
<dbReference type="Pfam" id="PF03713">
    <property type="entry name" value="DUF305"/>
    <property type="match status" value="1"/>
</dbReference>
<evidence type="ECO:0000259" key="1">
    <source>
        <dbReference type="Pfam" id="PF03713"/>
    </source>
</evidence>
<dbReference type="STRING" id="1476583.DEIPH_ctg139orf0061"/>
<keyword evidence="3" id="KW-1185">Reference proteome</keyword>
<dbReference type="EMBL" id="JHAC01000093">
    <property type="protein sequence ID" value="EYB66340.1"/>
    <property type="molecule type" value="Genomic_DNA"/>
</dbReference>
<dbReference type="Proteomes" id="UP000020492">
    <property type="component" value="Unassembled WGS sequence"/>
</dbReference>
<sequence>MNHGNMSGMSGQSGMTMKMDMSGLEKLQGKAFDRAFLSMMIPHHQMAVDMARAVLPISKDATVKTWANAIIKAQESEIKQMNTLLRSYGGSDAAMANMMKGSMSGMADSVRKAKNPDVAFVQGMVPHHTSAIDMATIALQKSSDPRILKLARAIVRDQANEVYDFRLWLLKRGL</sequence>